<dbReference type="PANTHER" id="PTHR30502">
    <property type="entry name" value="2-KETO-3-DEOXY-L-RHAMNONATE ALDOLASE"/>
    <property type="match status" value="1"/>
</dbReference>
<reference evidence="5 6" key="1">
    <citation type="journal article" date="2010" name="Nature">
        <title>Perigord black truffle genome uncovers evolutionary origins and mechanisms of symbiosis.</title>
        <authorList>
            <person name="Martin F."/>
            <person name="Kohler A."/>
            <person name="Murat C."/>
            <person name="Balestrini R."/>
            <person name="Coutinho P.M."/>
            <person name="Jaillon O."/>
            <person name="Montanini B."/>
            <person name="Morin E."/>
            <person name="Noel B."/>
            <person name="Percudani R."/>
            <person name="Porcel B."/>
            <person name="Rubini A."/>
            <person name="Amicucci A."/>
            <person name="Amselem J."/>
            <person name="Anthouard V."/>
            <person name="Arcioni S."/>
            <person name="Artiguenave F."/>
            <person name="Aury J.M."/>
            <person name="Ballario P."/>
            <person name="Bolchi A."/>
            <person name="Brenna A."/>
            <person name="Brun A."/>
            <person name="Buee M."/>
            <person name="Cantarel B."/>
            <person name="Chevalier G."/>
            <person name="Couloux A."/>
            <person name="Da Silva C."/>
            <person name="Denoeud F."/>
            <person name="Duplessis S."/>
            <person name="Ghignone S."/>
            <person name="Hilselberger B."/>
            <person name="Iotti M."/>
            <person name="Marcais B."/>
            <person name="Mello A."/>
            <person name="Miranda M."/>
            <person name="Pacioni G."/>
            <person name="Quesneville H."/>
            <person name="Riccioni C."/>
            <person name="Ruotolo R."/>
            <person name="Splivallo R."/>
            <person name="Stocchi V."/>
            <person name="Tisserant E."/>
            <person name="Viscomi A.R."/>
            <person name="Zambonelli A."/>
            <person name="Zampieri E."/>
            <person name="Henrissat B."/>
            <person name="Lebrun M.H."/>
            <person name="Paolocci F."/>
            <person name="Bonfante P."/>
            <person name="Ottonello S."/>
            <person name="Wincker P."/>
        </authorList>
    </citation>
    <scope>NUCLEOTIDE SEQUENCE [LARGE SCALE GENOMIC DNA]</scope>
    <source>
        <strain evidence="5 6">Mel28</strain>
    </source>
</reference>
<evidence type="ECO:0000256" key="3">
    <source>
        <dbReference type="ARBA" id="ARBA00023239"/>
    </source>
</evidence>
<dbReference type="KEGG" id="tml:GSTUM_00002191001"/>
<accession>D5G7E3</accession>
<keyword evidence="3" id="KW-0456">Lyase</keyword>
<feature type="domain" description="HpcH/HpaI aldolase/citrate lyase" evidence="4">
    <location>
        <begin position="17"/>
        <end position="127"/>
    </location>
</feature>
<evidence type="ECO:0000259" key="4">
    <source>
        <dbReference type="Pfam" id="PF03328"/>
    </source>
</evidence>
<dbReference type="Proteomes" id="UP000006911">
    <property type="component" value="Unassembled WGS sequence"/>
</dbReference>
<dbReference type="RefSeq" id="XP_002836245.1">
    <property type="nucleotide sequence ID" value="XM_002836199.1"/>
</dbReference>
<dbReference type="InterPro" id="IPR015813">
    <property type="entry name" value="Pyrv/PenolPyrv_kinase-like_dom"/>
</dbReference>
<dbReference type="SUPFAM" id="SSF51621">
    <property type="entry name" value="Phosphoenolpyruvate/pyruvate domain"/>
    <property type="match status" value="1"/>
</dbReference>
<name>D5G7E3_TUBMM</name>
<dbReference type="HOGENOM" id="CLU_1918594_0_0_1"/>
<dbReference type="STRING" id="656061.D5G7E3"/>
<organism evidence="5 6">
    <name type="scientific">Tuber melanosporum (strain Mel28)</name>
    <name type="common">Perigord black truffle</name>
    <dbReference type="NCBI Taxonomy" id="656061"/>
    <lineage>
        <taxon>Eukaryota</taxon>
        <taxon>Fungi</taxon>
        <taxon>Dikarya</taxon>
        <taxon>Ascomycota</taxon>
        <taxon>Pezizomycotina</taxon>
        <taxon>Pezizomycetes</taxon>
        <taxon>Pezizales</taxon>
        <taxon>Tuberaceae</taxon>
        <taxon>Tuber</taxon>
    </lineage>
</organism>
<evidence type="ECO:0000313" key="6">
    <source>
        <dbReference type="Proteomes" id="UP000006911"/>
    </source>
</evidence>
<evidence type="ECO:0000256" key="1">
    <source>
        <dbReference type="ARBA" id="ARBA00005568"/>
    </source>
</evidence>
<protein>
    <submittedName>
        <fullName evidence="5">(Perigord truffle) hypothetical protein</fullName>
    </submittedName>
</protein>
<evidence type="ECO:0000256" key="2">
    <source>
        <dbReference type="ARBA" id="ARBA00022723"/>
    </source>
</evidence>
<dbReference type="InterPro" id="IPR040442">
    <property type="entry name" value="Pyrv_kinase-like_dom_sf"/>
</dbReference>
<sequence length="132" mass="13599">MAELTTGQCTKPSAGVAGCGVSPIVRIAACEAWVFKRALDAGAHGAMVPFVSTAEEAKAALNYANPFPMGAFNASSSIEYLKSANYSILTIDQIETKQALDNVDAIAGVEGVDVLFVGPFDLGNSLGCPIIS</sequence>
<dbReference type="GO" id="GO:0046872">
    <property type="term" value="F:metal ion binding"/>
    <property type="evidence" value="ECO:0007669"/>
    <property type="project" value="UniProtKB-KW"/>
</dbReference>
<dbReference type="GeneID" id="9188461"/>
<dbReference type="InterPro" id="IPR050251">
    <property type="entry name" value="HpcH-HpaI_aldolase"/>
</dbReference>
<evidence type="ECO:0000313" key="5">
    <source>
        <dbReference type="EMBL" id="CAZ80436.1"/>
    </source>
</evidence>
<comment type="similarity">
    <text evidence="1">Belongs to the HpcH/HpaI aldolase family.</text>
</comment>
<dbReference type="Pfam" id="PF03328">
    <property type="entry name" value="HpcH_HpaI"/>
    <property type="match status" value="1"/>
</dbReference>
<keyword evidence="6" id="KW-1185">Reference proteome</keyword>
<proteinExistence type="inferred from homology"/>
<dbReference type="InterPro" id="IPR005000">
    <property type="entry name" value="Aldolase/citrate-lyase_domain"/>
</dbReference>
<dbReference type="InParanoid" id="D5G7E3"/>
<keyword evidence="2" id="KW-0479">Metal-binding</keyword>
<dbReference type="Gene3D" id="3.20.20.60">
    <property type="entry name" value="Phosphoenolpyruvate-binding domains"/>
    <property type="match status" value="1"/>
</dbReference>
<gene>
    <name evidence="5" type="ORF">GSTUM_00002191001</name>
</gene>
<dbReference type="AlphaFoldDB" id="D5G7E3"/>
<dbReference type="eggNOG" id="ENOG502QR7H">
    <property type="taxonomic scope" value="Eukaryota"/>
</dbReference>
<dbReference type="GO" id="GO:0005737">
    <property type="term" value="C:cytoplasm"/>
    <property type="evidence" value="ECO:0007669"/>
    <property type="project" value="TreeGrafter"/>
</dbReference>
<dbReference type="EMBL" id="FN430025">
    <property type="protein sequence ID" value="CAZ80436.1"/>
    <property type="molecule type" value="Genomic_DNA"/>
</dbReference>
<dbReference type="GO" id="GO:0016832">
    <property type="term" value="F:aldehyde-lyase activity"/>
    <property type="evidence" value="ECO:0007669"/>
    <property type="project" value="TreeGrafter"/>
</dbReference>
<dbReference type="PANTHER" id="PTHR30502:SF0">
    <property type="entry name" value="PHOSPHOENOLPYRUVATE CARBOXYLASE FAMILY PROTEIN"/>
    <property type="match status" value="1"/>
</dbReference>